<dbReference type="UniPathway" id="UPA00143"/>
<evidence type="ECO:0000256" key="1">
    <source>
        <dbReference type="ARBA" id="ARBA00000900"/>
    </source>
</evidence>
<protein>
    <recommendedName>
        <fullName evidence="11">Ubiquitin conjugation factor E4 A</fullName>
        <ecNumber evidence="5">2.3.2.27</ecNumber>
    </recommendedName>
</protein>
<comment type="pathway">
    <text evidence="3">Protein modification; protein ubiquitination.</text>
</comment>
<dbReference type="PANTHER" id="PTHR13931:SF16">
    <property type="entry name" value="UBIQUITIN CONJUGATION FACTOR E4 A"/>
    <property type="match status" value="1"/>
</dbReference>
<name>A0A423T457_PENVA</name>
<evidence type="ECO:0000313" key="15">
    <source>
        <dbReference type="EMBL" id="ROT71244.1"/>
    </source>
</evidence>
<reference evidence="15 16" key="2">
    <citation type="submission" date="2019-01" db="EMBL/GenBank/DDBJ databases">
        <title>The decoding of complex shrimp genome reveals the adaptation for benthos swimmer, frequently molting mechanism and breeding impact on genome.</title>
        <authorList>
            <person name="Sun Y."/>
            <person name="Gao Y."/>
            <person name="Yu Y."/>
        </authorList>
    </citation>
    <scope>NUCLEOTIDE SEQUENCE [LARGE SCALE GENOMIC DNA]</scope>
    <source>
        <tissue evidence="15">Muscle</tissue>
    </source>
</reference>
<comment type="similarity">
    <text evidence="4">Belongs to the ubiquitin conjugation factor E4 family.</text>
</comment>
<evidence type="ECO:0000256" key="4">
    <source>
        <dbReference type="ARBA" id="ARBA00007434"/>
    </source>
</evidence>
<dbReference type="InterPro" id="IPR013083">
    <property type="entry name" value="Znf_RING/FYVE/PHD"/>
</dbReference>
<dbReference type="Proteomes" id="UP000283509">
    <property type="component" value="Unassembled WGS sequence"/>
</dbReference>
<dbReference type="GO" id="GO:0005737">
    <property type="term" value="C:cytoplasm"/>
    <property type="evidence" value="ECO:0007669"/>
    <property type="project" value="UniProtKB-SubCell"/>
</dbReference>
<keyword evidence="9" id="KW-0007">Acetylation</keyword>
<keyword evidence="8" id="KW-0833">Ubl conjugation pathway</keyword>
<evidence type="ECO:0000259" key="14">
    <source>
        <dbReference type="PROSITE" id="PS51698"/>
    </source>
</evidence>
<evidence type="ECO:0000256" key="2">
    <source>
        <dbReference type="ARBA" id="ARBA00004496"/>
    </source>
</evidence>
<dbReference type="SUPFAM" id="SSF57850">
    <property type="entry name" value="RING/U-box"/>
    <property type="match status" value="1"/>
</dbReference>
<evidence type="ECO:0000313" key="16">
    <source>
        <dbReference type="Proteomes" id="UP000283509"/>
    </source>
</evidence>
<dbReference type="PROSITE" id="PS51698">
    <property type="entry name" value="U_BOX"/>
    <property type="match status" value="1"/>
</dbReference>
<dbReference type="InterPro" id="IPR019474">
    <property type="entry name" value="Ub_conjug_fac_E4_core"/>
</dbReference>
<dbReference type="InterPro" id="IPR045132">
    <property type="entry name" value="UBE4"/>
</dbReference>
<dbReference type="GO" id="GO:0006511">
    <property type="term" value="P:ubiquitin-dependent protein catabolic process"/>
    <property type="evidence" value="ECO:0007669"/>
    <property type="project" value="InterPro"/>
</dbReference>
<feature type="domain" description="U-box" evidence="14">
    <location>
        <begin position="988"/>
        <end position="1062"/>
    </location>
</feature>
<comment type="caution">
    <text evidence="15">The sequence shown here is derived from an EMBL/GenBank/DDBJ whole genome shotgun (WGS) entry which is preliminary data.</text>
</comment>
<evidence type="ECO:0000256" key="9">
    <source>
        <dbReference type="ARBA" id="ARBA00022990"/>
    </source>
</evidence>
<evidence type="ECO:0000256" key="7">
    <source>
        <dbReference type="ARBA" id="ARBA00022679"/>
    </source>
</evidence>
<gene>
    <name evidence="15" type="ORF">C7M84_010453</name>
</gene>
<dbReference type="AlphaFoldDB" id="A0A423T457"/>
<keyword evidence="12" id="KW-0175">Coiled coil</keyword>
<dbReference type="Pfam" id="PF04564">
    <property type="entry name" value="U-box"/>
    <property type="match status" value="1"/>
</dbReference>
<dbReference type="STRING" id="6689.A0A423T457"/>
<evidence type="ECO:0000256" key="12">
    <source>
        <dbReference type="SAM" id="Coils"/>
    </source>
</evidence>
<dbReference type="GO" id="GO:0000151">
    <property type="term" value="C:ubiquitin ligase complex"/>
    <property type="evidence" value="ECO:0007669"/>
    <property type="project" value="InterPro"/>
</dbReference>
<dbReference type="Pfam" id="PF10408">
    <property type="entry name" value="Ufd2P_core"/>
    <property type="match status" value="2"/>
</dbReference>
<evidence type="ECO:0000256" key="13">
    <source>
        <dbReference type="SAM" id="MobiDB-lite"/>
    </source>
</evidence>
<comment type="catalytic activity">
    <reaction evidence="1">
        <text>S-ubiquitinyl-[E2 ubiquitin-conjugating enzyme]-L-cysteine + [acceptor protein]-L-lysine = [E2 ubiquitin-conjugating enzyme]-L-cysteine + N(6)-ubiquitinyl-[acceptor protein]-L-lysine.</text>
        <dbReference type="EC" id="2.3.2.27"/>
    </reaction>
</comment>
<feature type="region of interest" description="Disordered" evidence="13">
    <location>
        <begin position="21"/>
        <end position="59"/>
    </location>
</feature>
<accession>A0A423T457</accession>
<reference evidence="15 16" key="1">
    <citation type="submission" date="2018-04" db="EMBL/GenBank/DDBJ databases">
        <authorList>
            <person name="Zhang X."/>
            <person name="Yuan J."/>
            <person name="Li F."/>
            <person name="Xiang J."/>
        </authorList>
    </citation>
    <scope>NUCLEOTIDE SEQUENCE [LARGE SCALE GENOMIC DNA]</scope>
    <source>
        <tissue evidence="15">Muscle</tissue>
    </source>
</reference>
<evidence type="ECO:0000256" key="10">
    <source>
        <dbReference type="ARBA" id="ARBA00037624"/>
    </source>
</evidence>
<feature type="compositionally biased region" description="Basic and acidic residues" evidence="13">
    <location>
        <begin position="21"/>
        <end position="32"/>
    </location>
</feature>
<keyword evidence="16" id="KW-1185">Reference proteome</keyword>
<dbReference type="SMART" id="SM00504">
    <property type="entry name" value="Ubox"/>
    <property type="match status" value="1"/>
</dbReference>
<evidence type="ECO:0000256" key="5">
    <source>
        <dbReference type="ARBA" id="ARBA00012483"/>
    </source>
</evidence>
<dbReference type="CDD" id="cd16657">
    <property type="entry name" value="RING-Ubox_UBE4A"/>
    <property type="match status" value="1"/>
</dbReference>
<dbReference type="Gene3D" id="3.30.40.10">
    <property type="entry name" value="Zinc/RING finger domain, C3HC4 (zinc finger)"/>
    <property type="match status" value="1"/>
</dbReference>
<dbReference type="FunFam" id="3.30.40.10:FF:000055">
    <property type="entry name" value="Ubiquitin conjugation factor e4 a"/>
    <property type="match status" value="1"/>
</dbReference>
<dbReference type="PANTHER" id="PTHR13931">
    <property type="entry name" value="UBIQUITINATION FACTOR E4"/>
    <property type="match status" value="1"/>
</dbReference>
<evidence type="ECO:0000256" key="6">
    <source>
        <dbReference type="ARBA" id="ARBA00022490"/>
    </source>
</evidence>
<dbReference type="OrthoDB" id="20295at2759"/>
<dbReference type="InterPro" id="IPR003613">
    <property type="entry name" value="Ubox_domain"/>
</dbReference>
<feature type="coiled-coil region" evidence="12">
    <location>
        <begin position="473"/>
        <end position="500"/>
    </location>
</feature>
<evidence type="ECO:0000256" key="8">
    <source>
        <dbReference type="ARBA" id="ARBA00022786"/>
    </source>
</evidence>
<organism evidence="15 16">
    <name type="scientific">Penaeus vannamei</name>
    <name type="common">Whiteleg shrimp</name>
    <name type="synonym">Litopenaeus vannamei</name>
    <dbReference type="NCBI Taxonomy" id="6689"/>
    <lineage>
        <taxon>Eukaryota</taxon>
        <taxon>Metazoa</taxon>
        <taxon>Ecdysozoa</taxon>
        <taxon>Arthropoda</taxon>
        <taxon>Crustacea</taxon>
        <taxon>Multicrustacea</taxon>
        <taxon>Malacostraca</taxon>
        <taxon>Eumalacostraca</taxon>
        <taxon>Eucarida</taxon>
        <taxon>Decapoda</taxon>
        <taxon>Dendrobranchiata</taxon>
        <taxon>Penaeoidea</taxon>
        <taxon>Penaeidae</taxon>
        <taxon>Penaeus</taxon>
    </lineage>
</organism>
<comment type="subcellular location">
    <subcellularLocation>
        <location evidence="2">Cytoplasm</location>
    </subcellularLocation>
</comment>
<dbReference type="EC" id="2.3.2.27" evidence="5"/>
<evidence type="ECO:0000256" key="3">
    <source>
        <dbReference type="ARBA" id="ARBA00004906"/>
    </source>
</evidence>
<proteinExistence type="inferred from homology"/>
<dbReference type="GO" id="GO:0034450">
    <property type="term" value="F:ubiquitin-ubiquitin ligase activity"/>
    <property type="evidence" value="ECO:0007669"/>
    <property type="project" value="InterPro"/>
</dbReference>
<dbReference type="EMBL" id="QCYY01002324">
    <property type="protein sequence ID" value="ROT71244.1"/>
    <property type="molecule type" value="Genomic_DNA"/>
</dbReference>
<dbReference type="GO" id="GO:0005634">
    <property type="term" value="C:nucleus"/>
    <property type="evidence" value="ECO:0007669"/>
    <property type="project" value="TreeGrafter"/>
</dbReference>
<comment type="function">
    <text evidence="10">Ubiquitin-protein ligase that probably functions as an E3 ligase in conjunction with specific E1 and E2 ligases. May also function as an E4 ligase mediating the assembly of polyubiquitin chains on substrates ubiquitinated by another E3 ubiquitin ligase. Mediates 'Lys-48'-linked polyubiquitination of substrates.</text>
</comment>
<evidence type="ECO:0000256" key="11">
    <source>
        <dbReference type="ARBA" id="ARBA00040077"/>
    </source>
</evidence>
<keyword evidence="6" id="KW-0963">Cytoplasm</keyword>
<dbReference type="GO" id="GO:0000209">
    <property type="term" value="P:protein polyubiquitination"/>
    <property type="evidence" value="ECO:0007669"/>
    <property type="project" value="TreeGrafter"/>
</dbReference>
<dbReference type="GO" id="GO:0036503">
    <property type="term" value="P:ERAD pathway"/>
    <property type="evidence" value="ECO:0007669"/>
    <property type="project" value="InterPro"/>
</dbReference>
<sequence length="1075" mass="121758">MSKDLQSNPFAALFSTLKEAEQFQSEHQKQQNDDDNDSQSVLQQPGEREEPSRTSPVDGDAITSFLESLLLVTTREGRHSRPLVLLPDAGKLDTESLQFVMFERLLLESPDACLVGDSNRGREEAARSEVVVYLCEVYYRCWAVRSSPHFHLAQQVQAAVITNLATALEQPELYGGQQPDRQLIDVLLRGLGREAAVEDLTQKLLNHLADQGTPVPPLFDEVIVNITKKLMHCSLMTVDYQLVDVLDFYASCPHIAEILTKTPDKVTQDRSGRGYQNTPLGALLSISCLPKHPAGQFEFFEKPSSQPNHTHKDTENSIWIAQNTINARLHKIFYSLLKVSPKAKDGLLTWVESCLESNSGRAGLWHVQGGNPLAAAVYVSDGFMVNLGVVMLQLAQPFTQDLNTAKFLKIDPTYCSAPRMNNENGVVGAYTGDLGRQTTLIPQQEDKPPLHPKQYSFISSCFFLTHRALHLGVQVVQQKLHKLSQELGRMQHELQEASAQGSPATEMMRSHMETRTTNLLSFKAAIFEPVMVENLLQFLAATAEWLVQIALTPQDQPTLPTSLREVKAPLPEEVENHIYLACIPEFLVETLTETISAVRRYSAQVFESSTGTQVLPHLMSFIIVFMGSPHRMNNPHLRAHLAECLETLLPESTNTGGLLAGYREQLFTAHPAASHLVTALIHVFVSIEMTGQSVSFEDKFNYRRPMYEVMKYLKIMQYKNYVECAEILFTYICENMYAKICKQPVKKSKLLIIFSMKWESPKHRKSFTHLADEALANMEAAKPPLFLRFVNLLMNDAIFLLDEGLSYMSQLRESQMERDKGDWASLPTEQRAERERNMQHMMLLARFHNMLGGHTIKTLIRLTREIPQMFTHSTLVDRMAAMLNYFLSTLVGPKQRNLKVRDMEKYEFRPGEIVTDICTIYTHLFSDAAFCLAVSADGRSYSPKLFSQAQDVLCRIGRRGLAEELQTVAEKVEEAGQVQAEEDDIVADAPEEFLDPIMSHLMTDPVILPSSKLTCDRQTIARHLLSDQTDPFNRQPLTMEEVQPNTELKNRIVTWLEEMRSKRRNMQKEKELKES</sequence>
<keyword evidence="7" id="KW-0808">Transferase</keyword>